<dbReference type="PANTHER" id="PTHR23028:SF131">
    <property type="entry name" value="BLR2367 PROTEIN"/>
    <property type="match status" value="1"/>
</dbReference>
<evidence type="ECO:0000313" key="3">
    <source>
        <dbReference type="EMBL" id="RAX12731.1"/>
    </source>
</evidence>
<feature type="transmembrane region" description="Helical" evidence="1">
    <location>
        <begin position="133"/>
        <end position="155"/>
    </location>
</feature>
<organism evidence="3 4">
    <name type="scientific">Photorhabdus bodei</name>
    <dbReference type="NCBI Taxonomy" id="2029681"/>
    <lineage>
        <taxon>Bacteria</taxon>
        <taxon>Pseudomonadati</taxon>
        <taxon>Pseudomonadota</taxon>
        <taxon>Gammaproteobacteria</taxon>
        <taxon>Enterobacterales</taxon>
        <taxon>Morganellaceae</taxon>
        <taxon>Photorhabdus</taxon>
    </lineage>
</organism>
<dbReference type="GO" id="GO:0000271">
    <property type="term" value="P:polysaccharide biosynthetic process"/>
    <property type="evidence" value="ECO:0007669"/>
    <property type="project" value="TreeGrafter"/>
</dbReference>
<feature type="transmembrane region" description="Helical" evidence="1">
    <location>
        <begin position="162"/>
        <end position="182"/>
    </location>
</feature>
<dbReference type="PANTHER" id="PTHR23028">
    <property type="entry name" value="ACETYLTRANSFERASE"/>
    <property type="match status" value="1"/>
</dbReference>
<evidence type="ECO:0000259" key="2">
    <source>
        <dbReference type="Pfam" id="PF01757"/>
    </source>
</evidence>
<keyword evidence="1" id="KW-0472">Membrane</keyword>
<feature type="domain" description="Acyltransferase 3" evidence="2">
    <location>
        <begin position="4"/>
        <end position="350"/>
    </location>
</feature>
<dbReference type="Pfam" id="PF01757">
    <property type="entry name" value="Acyl_transf_3"/>
    <property type="match status" value="1"/>
</dbReference>
<dbReference type="AlphaFoldDB" id="A0A329X7Z2"/>
<dbReference type="InterPro" id="IPR002656">
    <property type="entry name" value="Acyl_transf_3_dom"/>
</dbReference>
<feature type="transmembrane region" description="Helical" evidence="1">
    <location>
        <begin position="7"/>
        <end position="25"/>
    </location>
</feature>
<sequence>MLLSIQYLRGAAAILVLFVHMSPILDGVYTQQNIGYLLFGQFFFGVDLFFVISGFIICLSTEKNEHHGWLKYIIRRFFRLYPLMLICVAICSIIAIKMNITDYGEPNLHNVVKSILPLHINYLSSPPFFGYNILAPVWTLSYEVMFYIYFLVAIVISHKYRVVAGITLIFTTMLMLQLVFSGSVSMNAYRTMNYPEGIERPFIALLSSPMMIDFIYGMFAYLIHKHVTLPVSGLIKVLLLFIFLASVCVLCSGGLIPSGSTAPPFKLLHGPNNWGIISFLMVATFVLYEKTFGIDKCEFMNMLGNISYSVYLTQFILFRLLFELHFFRKISGFSKFFFTGLIIIFISYLTHLLIEKPFMAISRRLISKMK</sequence>
<proteinExistence type="predicted"/>
<feature type="transmembrane region" description="Helical" evidence="1">
    <location>
        <begin position="37"/>
        <end position="59"/>
    </location>
</feature>
<reference evidence="3 4" key="1">
    <citation type="journal article" date="2018" name="Int. J. Syst. Evol. Microbiol.">
        <title>Whole-genome-based revisit of Photorhabdus phylogeny: proposal for the elevation of most Photorhabdus subspecies to the species level and description of one novel species Photorhabdus bodei sp. nov., and one novel subspecies Photorhabdus laumondii subsp. clarkei subsp. nov.</title>
        <authorList>
            <person name="Machado R.A.R."/>
            <person name="Wuthrich D."/>
            <person name="Kuhnert P."/>
            <person name="Arce C.C.M."/>
            <person name="Thonen L."/>
            <person name="Ruiz C."/>
            <person name="Zhang X."/>
            <person name="Robert C.A.M."/>
            <person name="Karimi J."/>
            <person name="Kamali S."/>
            <person name="Ma J."/>
            <person name="Bruggmann R."/>
            <person name="Erb M."/>
        </authorList>
    </citation>
    <scope>NUCLEOTIDE SEQUENCE [LARGE SCALE GENOMIC DNA]</scope>
    <source>
        <strain evidence="3 4">LJ24-63</strain>
    </source>
</reference>
<dbReference type="RefSeq" id="WP_112895239.1">
    <property type="nucleotide sequence ID" value="NZ_CAWNYH010000013.1"/>
</dbReference>
<feature type="transmembrane region" description="Helical" evidence="1">
    <location>
        <begin position="202"/>
        <end position="222"/>
    </location>
</feature>
<protein>
    <recommendedName>
        <fullName evidence="2">Acyltransferase 3 domain-containing protein</fullName>
    </recommendedName>
</protein>
<dbReference type="InterPro" id="IPR050879">
    <property type="entry name" value="Acyltransferase_3"/>
</dbReference>
<feature type="transmembrane region" description="Helical" evidence="1">
    <location>
        <begin position="234"/>
        <end position="256"/>
    </location>
</feature>
<keyword evidence="1" id="KW-0812">Transmembrane</keyword>
<accession>A0A329X7Z2</accession>
<dbReference type="GO" id="GO:0016020">
    <property type="term" value="C:membrane"/>
    <property type="evidence" value="ECO:0007669"/>
    <property type="project" value="TreeGrafter"/>
</dbReference>
<feature type="transmembrane region" description="Helical" evidence="1">
    <location>
        <begin position="80"/>
        <end position="100"/>
    </location>
</feature>
<name>A0A329X7Z2_9GAMM</name>
<feature type="transmembrane region" description="Helical" evidence="1">
    <location>
        <begin position="308"/>
        <end position="327"/>
    </location>
</feature>
<feature type="transmembrane region" description="Helical" evidence="1">
    <location>
        <begin position="333"/>
        <end position="354"/>
    </location>
</feature>
<evidence type="ECO:0000313" key="4">
    <source>
        <dbReference type="Proteomes" id="UP000250919"/>
    </source>
</evidence>
<dbReference type="EMBL" id="NSCM01000013">
    <property type="protein sequence ID" value="RAX12731.1"/>
    <property type="molecule type" value="Genomic_DNA"/>
</dbReference>
<keyword evidence="1" id="KW-1133">Transmembrane helix</keyword>
<dbReference type="GO" id="GO:0016747">
    <property type="term" value="F:acyltransferase activity, transferring groups other than amino-acyl groups"/>
    <property type="evidence" value="ECO:0007669"/>
    <property type="project" value="InterPro"/>
</dbReference>
<comment type="caution">
    <text evidence="3">The sequence shown here is derived from an EMBL/GenBank/DDBJ whole genome shotgun (WGS) entry which is preliminary data.</text>
</comment>
<feature type="transmembrane region" description="Helical" evidence="1">
    <location>
        <begin position="268"/>
        <end position="288"/>
    </location>
</feature>
<gene>
    <name evidence="3" type="ORF">CKY02_10250</name>
</gene>
<dbReference type="Proteomes" id="UP000250919">
    <property type="component" value="Unassembled WGS sequence"/>
</dbReference>
<dbReference type="GeneID" id="88806248"/>
<evidence type="ECO:0000256" key="1">
    <source>
        <dbReference type="SAM" id="Phobius"/>
    </source>
</evidence>